<dbReference type="PROSITE" id="PS51918">
    <property type="entry name" value="RADICAL_SAM"/>
    <property type="match status" value="1"/>
</dbReference>
<dbReference type="RefSeq" id="WP_072935253.1">
    <property type="nucleotide sequence ID" value="NZ_FQUG01000004.1"/>
</dbReference>
<dbReference type="PANTHER" id="PTHR42836:SF1">
    <property type="entry name" value="7-CARBOXY-7-DEAZAGUANINE SYNTHASE"/>
    <property type="match status" value="1"/>
</dbReference>
<evidence type="ECO:0000256" key="8">
    <source>
        <dbReference type="HAMAP-Rule" id="MF_00917"/>
    </source>
</evidence>
<dbReference type="InterPro" id="IPR013785">
    <property type="entry name" value="Aldolase_TIM"/>
</dbReference>
<dbReference type="GO" id="GO:0000287">
    <property type="term" value="F:magnesium ion binding"/>
    <property type="evidence" value="ECO:0007669"/>
    <property type="project" value="UniProtKB-UniRule"/>
</dbReference>
<keyword evidence="8" id="KW-0671">Queuosine biosynthesis</keyword>
<keyword evidence="2 8" id="KW-0949">S-adenosyl-L-methionine</keyword>
<feature type="binding site" evidence="8">
    <location>
        <position position="27"/>
    </location>
    <ligand>
        <name>substrate</name>
    </ligand>
</feature>
<dbReference type="GO" id="GO:0051539">
    <property type="term" value="F:4 iron, 4 sulfur cluster binding"/>
    <property type="evidence" value="ECO:0007669"/>
    <property type="project" value="UniProtKB-UniRule"/>
</dbReference>
<dbReference type="OrthoDB" id="9792276at2"/>
<dbReference type="STRING" id="1123243.SAMN02745190_01179"/>
<organism evidence="10 11">
    <name type="scientific">Schwartzia succinivorans DSM 10502</name>
    <dbReference type="NCBI Taxonomy" id="1123243"/>
    <lineage>
        <taxon>Bacteria</taxon>
        <taxon>Bacillati</taxon>
        <taxon>Bacillota</taxon>
        <taxon>Negativicutes</taxon>
        <taxon>Selenomonadales</taxon>
        <taxon>Selenomonadaceae</taxon>
        <taxon>Schwartzia</taxon>
    </lineage>
</organism>
<feature type="binding site" evidence="8">
    <location>
        <begin position="12"/>
        <end position="14"/>
    </location>
    <ligand>
        <name>substrate</name>
    </ligand>
</feature>
<comment type="function">
    <text evidence="8">Catalyzes the complex heterocyclic radical-mediated conversion of 6-carboxy-5,6,7,8-tetrahydropterin (CPH4) to 7-carboxy-7-deazaguanine (CDG), a step common to the biosynthetic pathways of all 7-deazapurine-containing compounds.</text>
</comment>
<dbReference type="CDD" id="cd01335">
    <property type="entry name" value="Radical_SAM"/>
    <property type="match status" value="1"/>
</dbReference>
<comment type="caution">
    <text evidence="8">Lacks conserved residue(s) required for the propagation of feature annotation.</text>
</comment>
<keyword evidence="4 8" id="KW-0460">Magnesium</keyword>
<comment type="catalytic activity">
    <reaction evidence="8">
        <text>6-carboxy-5,6,7,8-tetrahydropterin + H(+) = 7-carboxy-7-carbaguanine + NH4(+)</text>
        <dbReference type="Rhea" id="RHEA:27974"/>
        <dbReference type="ChEBI" id="CHEBI:15378"/>
        <dbReference type="ChEBI" id="CHEBI:28938"/>
        <dbReference type="ChEBI" id="CHEBI:61032"/>
        <dbReference type="ChEBI" id="CHEBI:61036"/>
        <dbReference type="EC" id="4.3.99.3"/>
    </reaction>
</comment>
<name>A0A1M4WBW2_9FIRM</name>
<comment type="pathway">
    <text evidence="8">Purine metabolism; 7-cyano-7-deazaguanine biosynthesis.</text>
</comment>
<evidence type="ECO:0000313" key="11">
    <source>
        <dbReference type="Proteomes" id="UP000184404"/>
    </source>
</evidence>
<gene>
    <name evidence="8" type="primary">queE</name>
    <name evidence="10" type="ORF">SAMN02745190_01179</name>
</gene>
<reference evidence="10 11" key="1">
    <citation type="submission" date="2016-11" db="EMBL/GenBank/DDBJ databases">
        <authorList>
            <person name="Jaros S."/>
            <person name="Januszkiewicz K."/>
            <person name="Wedrychowicz H."/>
        </authorList>
    </citation>
    <scope>NUCLEOTIDE SEQUENCE [LARGE SCALE GENOMIC DNA]</scope>
    <source>
        <strain evidence="10 11">DSM 10502</strain>
    </source>
</reference>
<evidence type="ECO:0000256" key="7">
    <source>
        <dbReference type="ARBA" id="ARBA00023239"/>
    </source>
</evidence>
<dbReference type="AlphaFoldDB" id="A0A1M4WBW2"/>
<feature type="binding site" evidence="8">
    <location>
        <position position="38"/>
    </location>
    <ligand>
        <name>[4Fe-4S] cluster</name>
        <dbReference type="ChEBI" id="CHEBI:49883"/>
        <note>4Fe-4S-S-AdoMet</note>
    </ligand>
</feature>
<accession>A0A1M4WBW2</accession>
<protein>
    <recommendedName>
        <fullName evidence="8">7-carboxy-7-deazaguanine synthase</fullName>
        <shortName evidence="8">CDG synthase</shortName>
        <ecNumber evidence="8">4.3.99.3</ecNumber>
    </recommendedName>
    <alternativeName>
        <fullName evidence="8">Queuosine biosynthesis protein QueE</fullName>
    </alternativeName>
</protein>
<dbReference type="GO" id="GO:0016840">
    <property type="term" value="F:carbon-nitrogen lyase activity"/>
    <property type="evidence" value="ECO:0007669"/>
    <property type="project" value="UniProtKB-UniRule"/>
</dbReference>
<sequence length="244" mass="27249">MKENVIEIFSSVQGEGKYAGCRQVFIRLEGCNISCRYCDTEHMTGKHDVCIVESVPGSHEYVEISNPMTAEAVAAEVKRFTDNVPHQAVSITGGEPLLHAEFVRELAKHVDVPVFLETNGTLPEKLKQVVDCVDIISMDIKLPSELNGKTYWAEHRDFLCTAKGKDIYCKIVLTQDTAKEEFEKACRIISDVDDTILLILQPVTPFGGAEPPSAKEMLQWQAEGLKFLKNVRVIPQTHVMMGQL</sequence>
<comment type="similarity">
    <text evidence="8">Belongs to the radical SAM superfamily. 7-carboxy-7-deazaguanine synthase family.</text>
</comment>
<feature type="binding site" evidence="8">
    <location>
        <position position="92"/>
    </location>
    <ligand>
        <name>substrate</name>
    </ligand>
</feature>
<evidence type="ECO:0000259" key="9">
    <source>
        <dbReference type="PROSITE" id="PS51918"/>
    </source>
</evidence>
<evidence type="ECO:0000256" key="6">
    <source>
        <dbReference type="ARBA" id="ARBA00023014"/>
    </source>
</evidence>
<evidence type="ECO:0000256" key="1">
    <source>
        <dbReference type="ARBA" id="ARBA00022485"/>
    </source>
</evidence>
<feature type="binding site" evidence="8">
    <location>
        <position position="35"/>
    </location>
    <ligand>
        <name>[4Fe-4S] cluster</name>
        <dbReference type="ChEBI" id="CHEBI:49883"/>
        <note>4Fe-4S-S-AdoMet</note>
    </ligand>
</feature>
<keyword evidence="5 8" id="KW-0408">Iron</keyword>
<dbReference type="UniPathway" id="UPA00391"/>
<dbReference type="PANTHER" id="PTHR42836">
    <property type="entry name" value="7-CARBOXY-7-DEAZAGUANINE SYNTHASE"/>
    <property type="match status" value="1"/>
</dbReference>
<evidence type="ECO:0000256" key="2">
    <source>
        <dbReference type="ARBA" id="ARBA00022691"/>
    </source>
</evidence>
<dbReference type="Pfam" id="PF04055">
    <property type="entry name" value="Radical_SAM"/>
    <property type="match status" value="1"/>
</dbReference>
<dbReference type="InterPro" id="IPR058240">
    <property type="entry name" value="rSAM_sf"/>
</dbReference>
<proteinExistence type="inferred from homology"/>
<feature type="binding site" evidence="8">
    <location>
        <position position="94"/>
    </location>
    <ligand>
        <name>S-adenosyl-L-methionine</name>
        <dbReference type="ChEBI" id="CHEBI:59789"/>
    </ligand>
</feature>
<keyword evidence="3 8" id="KW-0479">Metal-binding</keyword>
<dbReference type="GO" id="GO:0008616">
    <property type="term" value="P:tRNA queuosine(34) biosynthetic process"/>
    <property type="evidence" value="ECO:0007669"/>
    <property type="project" value="UniProtKB-UniRule"/>
</dbReference>
<comment type="subunit">
    <text evidence="8">Homodimer.</text>
</comment>
<keyword evidence="11" id="KW-1185">Reference proteome</keyword>
<dbReference type="InterPro" id="IPR007197">
    <property type="entry name" value="rSAM"/>
</dbReference>
<evidence type="ECO:0000256" key="5">
    <source>
        <dbReference type="ARBA" id="ARBA00023004"/>
    </source>
</evidence>
<dbReference type="Gene3D" id="3.20.20.70">
    <property type="entry name" value="Aldolase class I"/>
    <property type="match status" value="1"/>
</dbReference>
<dbReference type="InterPro" id="IPR024924">
    <property type="entry name" value="7-CO-7-deazaguanine_synth-like"/>
</dbReference>
<comment type="cofactor">
    <cofactor evidence="8">
        <name>Mg(2+)</name>
        <dbReference type="ChEBI" id="CHEBI:18420"/>
    </cofactor>
</comment>
<dbReference type="HAMAP" id="MF_00917">
    <property type="entry name" value="QueE"/>
    <property type="match status" value="1"/>
</dbReference>
<dbReference type="PIRSF" id="PIRSF000370">
    <property type="entry name" value="QueE"/>
    <property type="match status" value="1"/>
</dbReference>
<dbReference type="SFLD" id="SFLDS00029">
    <property type="entry name" value="Radical_SAM"/>
    <property type="match status" value="1"/>
</dbReference>
<dbReference type="SUPFAM" id="SSF102114">
    <property type="entry name" value="Radical SAM enzymes"/>
    <property type="match status" value="1"/>
</dbReference>
<feature type="binding site" evidence="8">
    <location>
        <position position="31"/>
    </location>
    <ligand>
        <name>[4Fe-4S] cluster</name>
        <dbReference type="ChEBI" id="CHEBI:49883"/>
        <note>4Fe-4S-S-AdoMet</note>
    </ligand>
</feature>
<keyword evidence="7 8" id="KW-0456">Lyase</keyword>
<dbReference type="EMBL" id="FQUG01000004">
    <property type="protein sequence ID" value="SHE78771.1"/>
    <property type="molecule type" value="Genomic_DNA"/>
</dbReference>
<feature type="domain" description="Radical SAM core" evidence="9">
    <location>
        <begin position="18"/>
        <end position="244"/>
    </location>
</feature>
<comment type="cofactor">
    <cofactor evidence="8">
        <name>S-adenosyl-L-methionine</name>
        <dbReference type="ChEBI" id="CHEBI:59789"/>
    </cofactor>
    <text evidence="8">Binds 1 S-adenosyl-L-methionine per subunit.</text>
</comment>
<keyword evidence="6 8" id="KW-0411">Iron-sulfur</keyword>
<evidence type="ECO:0000256" key="3">
    <source>
        <dbReference type="ARBA" id="ARBA00022723"/>
    </source>
</evidence>
<feature type="binding site" evidence="8">
    <location>
        <position position="40"/>
    </location>
    <ligand>
        <name>Mg(2+)</name>
        <dbReference type="ChEBI" id="CHEBI:18420"/>
    </ligand>
</feature>
<comment type="cofactor">
    <cofactor evidence="8">
        <name>[4Fe-4S] cluster</name>
        <dbReference type="ChEBI" id="CHEBI:49883"/>
    </cofactor>
    <text evidence="8">Binds 1 [4Fe-4S] cluster. The cluster is coordinated with 3 cysteines and an exchangeable S-adenosyl-L-methionine.</text>
</comment>
<feature type="binding site" evidence="8">
    <location>
        <begin position="37"/>
        <end position="39"/>
    </location>
    <ligand>
        <name>S-adenosyl-L-methionine</name>
        <dbReference type="ChEBI" id="CHEBI:59789"/>
    </ligand>
</feature>
<evidence type="ECO:0000313" key="10">
    <source>
        <dbReference type="EMBL" id="SHE78771.1"/>
    </source>
</evidence>
<evidence type="ECO:0000256" key="4">
    <source>
        <dbReference type="ARBA" id="ARBA00022842"/>
    </source>
</evidence>
<dbReference type="GO" id="GO:1904047">
    <property type="term" value="F:S-adenosyl-L-methionine binding"/>
    <property type="evidence" value="ECO:0007669"/>
    <property type="project" value="UniProtKB-UniRule"/>
</dbReference>
<dbReference type="EC" id="4.3.99.3" evidence="8"/>
<keyword evidence="1 8" id="KW-0004">4Fe-4S</keyword>
<dbReference type="Proteomes" id="UP000184404">
    <property type="component" value="Unassembled WGS sequence"/>
</dbReference>